<dbReference type="PIRSF" id="PIRSF006806">
    <property type="entry name" value="FTHF_cligase"/>
    <property type="match status" value="1"/>
</dbReference>
<comment type="cofactor">
    <cofactor evidence="5">
        <name>Mg(2+)</name>
        <dbReference type="ChEBI" id="CHEBI:18420"/>
    </cofactor>
</comment>
<dbReference type="InterPro" id="IPR002698">
    <property type="entry name" value="FTHF_cligase"/>
</dbReference>
<feature type="binding site" evidence="4">
    <location>
        <position position="58"/>
    </location>
    <ligand>
        <name>substrate</name>
    </ligand>
</feature>
<evidence type="ECO:0000313" key="6">
    <source>
        <dbReference type="EMBL" id="TQV89189.1"/>
    </source>
</evidence>
<dbReference type="GO" id="GO:0030272">
    <property type="term" value="F:5-formyltetrahydrofolate cyclo-ligase activity"/>
    <property type="evidence" value="ECO:0007669"/>
    <property type="project" value="UniProtKB-EC"/>
</dbReference>
<keyword evidence="3 4" id="KW-0067">ATP-binding</keyword>
<keyword evidence="2 4" id="KW-0547">Nucleotide-binding</keyword>
<dbReference type="Pfam" id="PF01812">
    <property type="entry name" value="5-FTHF_cyc-lig"/>
    <property type="match status" value="1"/>
</dbReference>
<keyword evidence="6" id="KW-0436">Ligase</keyword>
<dbReference type="NCBIfam" id="TIGR02727">
    <property type="entry name" value="MTHFS_bact"/>
    <property type="match status" value="1"/>
</dbReference>
<dbReference type="InterPro" id="IPR037171">
    <property type="entry name" value="NagB/RpiA_transferase-like"/>
</dbReference>
<sequence length="204" mass="22890">MRPQLTAIEQQKKLIRQQTRQLRTQIDQQSAAIAARNLCINIQALTSYQSAKAIACFLSFDGEINTAPTIDALLEDKGRCFLPKLKPSKPNRLWFMPYDGQTRLSVNRFGIPEVDKPVNLAIRVSSLDILLMPLVAFDTKGNRLGMGGGFYDATLAHLLSPEFADKRPLCIGIAYDEQRVSAIPAQEWDYPLDGVVTPTKFYQF</sequence>
<keyword evidence="5" id="KW-0479">Metal-binding</keyword>
<accession>A0A545UIA1</accession>
<dbReference type="PANTHER" id="PTHR23407:SF1">
    <property type="entry name" value="5-FORMYLTETRAHYDROFOLATE CYCLO-LIGASE"/>
    <property type="match status" value="1"/>
</dbReference>
<evidence type="ECO:0000256" key="4">
    <source>
        <dbReference type="PIRSR" id="PIRSR006806-1"/>
    </source>
</evidence>
<keyword evidence="7" id="KW-1185">Reference proteome</keyword>
<feature type="binding site" evidence="4">
    <location>
        <begin position="143"/>
        <end position="151"/>
    </location>
    <ligand>
        <name>ATP</name>
        <dbReference type="ChEBI" id="CHEBI:30616"/>
    </ligand>
</feature>
<evidence type="ECO:0000313" key="7">
    <source>
        <dbReference type="Proteomes" id="UP000315439"/>
    </source>
</evidence>
<dbReference type="GO" id="GO:0009396">
    <property type="term" value="P:folic acid-containing compound biosynthetic process"/>
    <property type="evidence" value="ECO:0007669"/>
    <property type="project" value="TreeGrafter"/>
</dbReference>
<organism evidence="6 7">
    <name type="scientific">Aliikangiella coralliicola</name>
    <dbReference type="NCBI Taxonomy" id="2592383"/>
    <lineage>
        <taxon>Bacteria</taxon>
        <taxon>Pseudomonadati</taxon>
        <taxon>Pseudomonadota</taxon>
        <taxon>Gammaproteobacteria</taxon>
        <taxon>Oceanospirillales</taxon>
        <taxon>Pleioneaceae</taxon>
        <taxon>Aliikangiella</taxon>
    </lineage>
</organism>
<comment type="similarity">
    <text evidence="1 5">Belongs to the 5-formyltetrahydrofolate cyclo-ligase family.</text>
</comment>
<dbReference type="AlphaFoldDB" id="A0A545UIA1"/>
<feature type="binding site" evidence="4">
    <location>
        <begin position="12"/>
        <end position="16"/>
    </location>
    <ligand>
        <name>ATP</name>
        <dbReference type="ChEBI" id="CHEBI:30616"/>
    </ligand>
</feature>
<dbReference type="GO" id="GO:0035999">
    <property type="term" value="P:tetrahydrofolate interconversion"/>
    <property type="evidence" value="ECO:0007669"/>
    <property type="project" value="TreeGrafter"/>
</dbReference>
<dbReference type="EC" id="6.3.3.2" evidence="5"/>
<gene>
    <name evidence="6" type="ORF">FLL46_03410</name>
</gene>
<proteinExistence type="inferred from homology"/>
<reference evidence="6 7" key="1">
    <citation type="submission" date="2019-07" db="EMBL/GenBank/DDBJ databases">
        <title>Draft genome for Aliikangiella sp. M105.</title>
        <authorList>
            <person name="Wang G."/>
        </authorList>
    </citation>
    <scope>NUCLEOTIDE SEQUENCE [LARGE SCALE GENOMIC DNA]</scope>
    <source>
        <strain evidence="6 7">M105</strain>
    </source>
</reference>
<dbReference type="EMBL" id="VIKS01000002">
    <property type="protein sequence ID" value="TQV89189.1"/>
    <property type="molecule type" value="Genomic_DNA"/>
</dbReference>
<evidence type="ECO:0000256" key="3">
    <source>
        <dbReference type="ARBA" id="ARBA00022840"/>
    </source>
</evidence>
<dbReference type="Proteomes" id="UP000315439">
    <property type="component" value="Unassembled WGS sequence"/>
</dbReference>
<dbReference type="GO" id="GO:0005524">
    <property type="term" value="F:ATP binding"/>
    <property type="evidence" value="ECO:0007669"/>
    <property type="project" value="UniProtKB-KW"/>
</dbReference>
<evidence type="ECO:0000256" key="5">
    <source>
        <dbReference type="RuleBase" id="RU361279"/>
    </source>
</evidence>
<evidence type="ECO:0000256" key="2">
    <source>
        <dbReference type="ARBA" id="ARBA00022741"/>
    </source>
</evidence>
<dbReference type="OrthoDB" id="9801938at2"/>
<comment type="catalytic activity">
    <reaction evidence="5">
        <text>(6S)-5-formyl-5,6,7,8-tetrahydrofolate + ATP = (6R)-5,10-methenyltetrahydrofolate + ADP + phosphate</text>
        <dbReference type="Rhea" id="RHEA:10488"/>
        <dbReference type="ChEBI" id="CHEBI:30616"/>
        <dbReference type="ChEBI" id="CHEBI:43474"/>
        <dbReference type="ChEBI" id="CHEBI:57455"/>
        <dbReference type="ChEBI" id="CHEBI:57457"/>
        <dbReference type="ChEBI" id="CHEBI:456216"/>
        <dbReference type="EC" id="6.3.3.2"/>
    </reaction>
</comment>
<dbReference type="RefSeq" id="WP_142892039.1">
    <property type="nucleotide sequence ID" value="NZ_ML660161.1"/>
</dbReference>
<dbReference type="Gene3D" id="3.40.50.10420">
    <property type="entry name" value="NagB/RpiA/CoA transferase-like"/>
    <property type="match status" value="1"/>
</dbReference>
<evidence type="ECO:0000256" key="1">
    <source>
        <dbReference type="ARBA" id="ARBA00010638"/>
    </source>
</evidence>
<keyword evidence="5" id="KW-0460">Magnesium</keyword>
<protein>
    <recommendedName>
        <fullName evidence="5">5-formyltetrahydrofolate cyclo-ligase</fullName>
        <ecNumber evidence="5">6.3.3.2</ecNumber>
    </recommendedName>
</protein>
<feature type="binding site" evidence="4">
    <location>
        <position position="63"/>
    </location>
    <ligand>
        <name>substrate</name>
    </ligand>
</feature>
<dbReference type="InterPro" id="IPR024185">
    <property type="entry name" value="FTHF_cligase-like_sf"/>
</dbReference>
<comment type="caution">
    <text evidence="6">The sequence shown here is derived from an EMBL/GenBank/DDBJ whole genome shotgun (WGS) entry which is preliminary data.</text>
</comment>
<name>A0A545UIA1_9GAMM</name>
<dbReference type="PANTHER" id="PTHR23407">
    <property type="entry name" value="ATPASE INHIBITOR/5-FORMYLTETRAHYDROFOLATE CYCLO-LIGASE"/>
    <property type="match status" value="1"/>
</dbReference>
<dbReference type="SUPFAM" id="SSF100950">
    <property type="entry name" value="NagB/RpiA/CoA transferase-like"/>
    <property type="match status" value="1"/>
</dbReference>
<dbReference type="GO" id="GO:0046872">
    <property type="term" value="F:metal ion binding"/>
    <property type="evidence" value="ECO:0007669"/>
    <property type="project" value="UniProtKB-KW"/>
</dbReference>